<dbReference type="OrthoDB" id="9802640at2"/>
<dbReference type="SUPFAM" id="SSF54211">
    <property type="entry name" value="Ribosomal protein S5 domain 2-like"/>
    <property type="match status" value="1"/>
</dbReference>
<evidence type="ECO:0000259" key="7">
    <source>
        <dbReference type="SMART" id="SM00387"/>
    </source>
</evidence>
<comment type="subcellular location">
    <subcellularLocation>
        <location evidence="5">Cytoplasm</location>
    </subcellularLocation>
</comment>
<evidence type="ECO:0000313" key="9">
    <source>
        <dbReference type="Proteomes" id="UP000194903"/>
    </source>
</evidence>
<feature type="binding site" evidence="6">
    <location>
        <position position="165"/>
    </location>
    <ligand>
        <name>ATP</name>
        <dbReference type="ChEBI" id="CHEBI:30616"/>
    </ligand>
</feature>
<dbReference type="SMART" id="SM00387">
    <property type="entry name" value="HATPase_c"/>
    <property type="match status" value="1"/>
</dbReference>
<dbReference type="Pfam" id="PF13589">
    <property type="entry name" value="HATPase_c_3"/>
    <property type="match status" value="1"/>
</dbReference>
<dbReference type="InterPro" id="IPR036890">
    <property type="entry name" value="HATPase_C_sf"/>
</dbReference>
<dbReference type="RefSeq" id="WP_087016777.1">
    <property type="nucleotide sequence ID" value="NZ_CP178353.1"/>
</dbReference>
<evidence type="ECO:0000313" key="8">
    <source>
        <dbReference type="EMBL" id="OUM21791.1"/>
    </source>
</evidence>
<dbReference type="Gene3D" id="3.40.50.11260">
    <property type="match status" value="1"/>
</dbReference>
<sequence length="640" mass="72991">MAKQQFKAESKRLLDMMINSIYTHKEIFLRELISNASDAIDKRHFRSLTDASLVPENGYEIRLTADTDARTLTISDNGIGMTKDELENNLGVIAQSGSLAFKKENQTEDTDIIGQFGVGFYASFMVASNVRVISKACGETQAYVWESDGADGYTIEPGEKDSFGTDIILTIKPNQENENGDVEEGYDEFLETYRLAGLVRKYSDYIRYPIKMLMPHSKEKPKPEDAPEDYQPEYETVYEDETLNSMVPLWKKDKKDITEDEYNEFYRSKFMDYMKPLRVIHSHSEGLTASYTSMLYIPAQAPYDYYSKDYQKGLQLYASGVLIMDKCADLLPDYFGFVRGLVDSSDLSLNISREMLQHDRQLKAIAISLEKKIKSELLKMQKDDRENYEKFWEAFGYTIKAGAYANYGADKEKLRDLLMFYSAKEKKMISLKEYREAMPEGQEEIYYAAGTNVDLLDKLPQAEMVRKHDYDILYLTADIDEFVINLLAEQDEKKFRSITAGDLNLSSDEEKKEAEEKSTANRAMFDLMKESLDGKVKDVRVSSRLVSDPVCLTSEGSLSIEMERVLNAMPNGQGHVNAEKILEINASHPVFETLCKLYNDDQDKLKQYTELLYNQALLIAGIPIADPAAFSNAICDLMAK</sequence>
<evidence type="ECO:0000256" key="3">
    <source>
        <dbReference type="ARBA" id="ARBA00022840"/>
    </source>
</evidence>
<dbReference type="AlphaFoldDB" id="A0A252F7P2"/>
<feature type="binding site" evidence="6">
    <location>
        <begin position="115"/>
        <end position="120"/>
    </location>
    <ligand>
        <name>ATP</name>
        <dbReference type="ChEBI" id="CHEBI:30616"/>
    </ligand>
</feature>
<dbReference type="Gene3D" id="3.30.565.10">
    <property type="entry name" value="Histidine kinase-like ATPase, C-terminal domain"/>
    <property type="match status" value="1"/>
</dbReference>
<evidence type="ECO:0000256" key="6">
    <source>
        <dbReference type="PIRSR" id="PIRSR002583-1"/>
    </source>
</evidence>
<organism evidence="8 9">
    <name type="scientific">Butyricicoccus porcorum</name>
    <dbReference type="NCBI Taxonomy" id="1945634"/>
    <lineage>
        <taxon>Bacteria</taxon>
        <taxon>Bacillati</taxon>
        <taxon>Bacillota</taxon>
        <taxon>Clostridia</taxon>
        <taxon>Eubacteriales</taxon>
        <taxon>Butyricicoccaceae</taxon>
        <taxon>Butyricicoccus</taxon>
    </lineage>
</organism>
<comment type="similarity">
    <text evidence="1 5">Belongs to the heat shock protein 90 family.</text>
</comment>
<dbReference type="Gene3D" id="3.30.230.80">
    <property type="match status" value="1"/>
</dbReference>
<accession>A0A252F7P2</accession>
<keyword evidence="2 5" id="KW-0547">Nucleotide-binding</keyword>
<dbReference type="NCBIfam" id="NF003555">
    <property type="entry name" value="PRK05218.1"/>
    <property type="match status" value="1"/>
</dbReference>
<name>A0A252F7P2_9FIRM</name>
<dbReference type="InterPro" id="IPR001404">
    <property type="entry name" value="Hsp90_fam"/>
</dbReference>
<feature type="binding site" evidence="6">
    <location>
        <position position="353"/>
    </location>
    <ligand>
        <name>ATP</name>
        <dbReference type="ChEBI" id="CHEBI:30616"/>
    </ligand>
</feature>
<keyword evidence="9" id="KW-1185">Reference proteome</keyword>
<dbReference type="Pfam" id="PF00183">
    <property type="entry name" value="HSP90"/>
    <property type="match status" value="1"/>
</dbReference>
<evidence type="ECO:0000256" key="5">
    <source>
        <dbReference type="HAMAP-Rule" id="MF_00505"/>
    </source>
</evidence>
<feature type="domain" description="Histidine kinase/HSP90-like ATPase" evidence="7">
    <location>
        <begin position="24"/>
        <end position="175"/>
    </location>
</feature>
<dbReference type="PANTHER" id="PTHR11528">
    <property type="entry name" value="HEAT SHOCK PROTEIN 90 FAMILY MEMBER"/>
    <property type="match status" value="1"/>
</dbReference>
<feature type="region of interest" description="C" evidence="5">
    <location>
        <begin position="565"/>
        <end position="640"/>
    </location>
</feature>
<comment type="caution">
    <text evidence="5">Lacks conserved residue(s) required for the propagation of feature annotation.</text>
</comment>
<dbReference type="PROSITE" id="PS00298">
    <property type="entry name" value="HSP90"/>
    <property type="match status" value="1"/>
</dbReference>
<keyword evidence="5" id="KW-0963">Cytoplasm</keyword>
<feature type="binding site" evidence="6">
    <location>
        <begin position="96"/>
        <end position="97"/>
    </location>
    <ligand>
        <name>ATP</name>
        <dbReference type="ChEBI" id="CHEBI:30616"/>
    </ligand>
</feature>
<evidence type="ECO:0000256" key="2">
    <source>
        <dbReference type="ARBA" id="ARBA00022741"/>
    </source>
</evidence>
<dbReference type="GO" id="GO:0016887">
    <property type="term" value="F:ATP hydrolysis activity"/>
    <property type="evidence" value="ECO:0007669"/>
    <property type="project" value="InterPro"/>
</dbReference>
<dbReference type="HAMAP" id="MF_00505">
    <property type="entry name" value="HSP90"/>
    <property type="match status" value="1"/>
</dbReference>
<gene>
    <name evidence="5" type="primary">htpG</name>
    <name evidence="8" type="ORF">CBW42_00760</name>
</gene>
<keyword evidence="3 5" id="KW-0067">ATP-binding</keyword>
<dbReference type="GO" id="GO:0005737">
    <property type="term" value="C:cytoplasm"/>
    <property type="evidence" value="ECO:0007669"/>
    <property type="project" value="UniProtKB-SubCell"/>
</dbReference>
<dbReference type="Gene3D" id="1.20.120.790">
    <property type="entry name" value="Heat shock protein 90, C-terminal domain"/>
    <property type="match status" value="1"/>
</dbReference>
<dbReference type="InterPro" id="IPR020575">
    <property type="entry name" value="Hsp90_N"/>
</dbReference>
<comment type="subunit">
    <text evidence="5">Homodimer.</text>
</comment>
<dbReference type="SUPFAM" id="SSF110942">
    <property type="entry name" value="HSP90 C-terminal domain"/>
    <property type="match status" value="1"/>
</dbReference>
<evidence type="ECO:0000256" key="1">
    <source>
        <dbReference type="ARBA" id="ARBA00008239"/>
    </source>
</evidence>
<dbReference type="Proteomes" id="UP000194903">
    <property type="component" value="Unassembled WGS sequence"/>
</dbReference>
<comment type="caution">
    <text evidence="8">The sequence shown here is derived from an EMBL/GenBank/DDBJ whole genome shotgun (WGS) entry which is preliminary data.</text>
</comment>
<feature type="binding site" evidence="6">
    <location>
        <position position="76"/>
    </location>
    <ligand>
        <name>ATP</name>
        <dbReference type="ChEBI" id="CHEBI:30616"/>
    </ligand>
</feature>
<dbReference type="InterPro" id="IPR003594">
    <property type="entry name" value="HATPase_dom"/>
</dbReference>
<dbReference type="CDD" id="cd16927">
    <property type="entry name" value="HATPase_Hsp90-like"/>
    <property type="match status" value="1"/>
</dbReference>
<dbReference type="EMBL" id="NHOC01000001">
    <property type="protein sequence ID" value="OUM21791.1"/>
    <property type="molecule type" value="Genomic_DNA"/>
</dbReference>
<feature type="binding site" evidence="6">
    <location>
        <position position="89"/>
    </location>
    <ligand>
        <name>ATP</name>
        <dbReference type="ChEBI" id="CHEBI:30616"/>
    </ligand>
</feature>
<feature type="binding site" evidence="6">
    <location>
        <position position="81"/>
    </location>
    <ligand>
        <name>ATP</name>
        <dbReference type="ChEBI" id="CHEBI:30616"/>
    </ligand>
</feature>
<dbReference type="GO" id="GO:0140662">
    <property type="term" value="F:ATP-dependent protein folding chaperone"/>
    <property type="evidence" value="ECO:0007669"/>
    <property type="project" value="InterPro"/>
</dbReference>
<dbReference type="SUPFAM" id="SSF55874">
    <property type="entry name" value="ATPase domain of HSP90 chaperone/DNA topoisomerase II/histidine kinase"/>
    <property type="match status" value="1"/>
</dbReference>
<protein>
    <recommendedName>
        <fullName evidence="5">Chaperone protein HtpG</fullName>
    </recommendedName>
    <alternativeName>
        <fullName evidence="5">Heat shock protein HtpG</fullName>
    </alternativeName>
    <alternativeName>
        <fullName evidence="5">High temperature protein G</fullName>
    </alternativeName>
</protein>
<dbReference type="InterPro" id="IPR037196">
    <property type="entry name" value="HSP90_C"/>
</dbReference>
<dbReference type="GO" id="GO:0005524">
    <property type="term" value="F:ATP binding"/>
    <property type="evidence" value="ECO:0007669"/>
    <property type="project" value="UniProtKB-UniRule"/>
</dbReference>
<evidence type="ECO:0000256" key="4">
    <source>
        <dbReference type="ARBA" id="ARBA00023186"/>
    </source>
</evidence>
<feature type="region of interest" description="A; substrate-binding" evidence="5">
    <location>
        <begin position="1"/>
        <end position="353"/>
    </location>
</feature>
<feature type="binding site" evidence="6">
    <location>
        <position position="31"/>
    </location>
    <ligand>
        <name>ATP</name>
        <dbReference type="ChEBI" id="CHEBI:30616"/>
    </ligand>
</feature>
<proteinExistence type="inferred from homology"/>
<dbReference type="PRINTS" id="PR00775">
    <property type="entry name" value="HEATSHOCK90"/>
</dbReference>
<dbReference type="GO" id="GO:0051082">
    <property type="term" value="F:unfolded protein binding"/>
    <property type="evidence" value="ECO:0007669"/>
    <property type="project" value="UniProtKB-UniRule"/>
</dbReference>
<dbReference type="PIRSF" id="PIRSF002583">
    <property type="entry name" value="Hsp90"/>
    <property type="match status" value="1"/>
</dbReference>
<dbReference type="InterPro" id="IPR019805">
    <property type="entry name" value="Heat_shock_protein_90_CS"/>
</dbReference>
<feature type="binding site" evidence="6">
    <location>
        <position position="35"/>
    </location>
    <ligand>
        <name>ATP</name>
        <dbReference type="ChEBI" id="CHEBI:30616"/>
    </ligand>
</feature>
<dbReference type="InterPro" id="IPR020568">
    <property type="entry name" value="Ribosomal_Su5_D2-typ_SF"/>
</dbReference>
<keyword evidence="4 5" id="KW-0143">Chaperone</keyword>
<keyword evidence="5" id="KW-0346">Stress response</keyword>
<reference evidence="8 9" key="1">
    <citation type="submission" date="2017-05" db="EMBL/GenBank/DDBJ databases">
        <title>Butyricicoccus porcorum sp. nov. a butyrate-producing bacterium from the swine intestinal tract.</title>
        <authorList>
            <person name="Trachsel J."/>
            <person name="Humphrey S."/>
            <person name="Allen H.K."/>
        </authorList>
    </citation>
    <scope>NUCLEOTIDE SEQUENCE [LARGE SCALE GENOMIC DNA]</scope>
    <source>
        <strain evidence="8">BB10</strain>
    </source>
</reference>
<comment type="function">
    <text evidence="5">Molecular chaperone. Has ATPase activity.</text>
</comment>